<gene>
    <name evidence="1" type="ORF">ASZ90_003220</name>
</gene>
<evidence type="ECO:0000313" key="1">
    <source>
        <dbReference type="EMBL" id="KUG26939.1"/>
    </source>
</evidence>
<dbReference type="EMBL" id="LNQE01000385">
    <property type="protein sequence ID" value="KUG26939.1"/>
    <property type="molecule type" value="Genomic_DNA"/>
</dbReference>
<proteinExistence type="predicted"/>
<organism evidence="1">
    <name type="scientific">hydrocarbon metagenome</name>
    <dbReference type="NCBI Taxonomy" id="938273"/>
    <lineage>
        <taxon>unclassified sequences</taxon>
        <taxon>metagenomes</taxon>
        <taxon>ecological metagenomes</taxon>
    </lineage>
</organism>
<sequence length="77" mass="8932">MSIMSKRATIYLEPDIHRLLKLKAAETSSSISEIVNDLLRAEFLEDAEDIQRIKERINEPTISYETLLKELKDEGRL</sequence>
<protein>
    <submittedName>
        <fullName evidence="1">Relb/stbd replicon stabilization protein (Antitoxin to rele/stbe)</fullName>
    </submittedName>
</protein>
<reference evidence="1" key="1">
    <citation type="journal article" date="2015" name="Proc. Natl. Acad. Sci. U.S.A.">
        <title>Networks of energetic and metabolic interactions define dynamics in microbial communities.</title>
        <authorList>
            <person name="Embree M."/>
            <person name="Liu J.K."/>
            <person name="Al-Bassam M.M."/>
            <person name="Zengler K."/>
        </authorList>
    </citation>
    <scope>NUCLEOTIDE SEQUENCE</scope>
</reference>
<dbReference type="SUPFAM" id="SSF47598">
    <property type="entry name" value="Ribbon-helix-helix"/>
    <property type="match status" value="1"/>
</dbReference>
<dbReference type="GO" id="GO:0006355">
    <property type="term" value="P:regulation of DNA-templated transcription"/>
    <property type="evidence" value="ECO:0007669"/>
    <property type="project" value="InterPro"/>
</dbReference>
<dbReference type="InterPro" id="IPR010985">
    <property type="entry name" value="Ribbon_hlx_hlx"/>
</dbReference>
<name>A0A0W8G1B4_9ZZZZ</name>
<comment type="caution">
    <text evidence="1">The sequence shown here is derived from an EMBL/GenBank/DDBJ whole genome shotgun (WGS) entry which is preliminary data.</text>
</comment>
<dbReference type="AlphaFoldDB" id="A0A0W8G1B4"/>
<accession>A0A0W8G1B4</accession>